<keyword evidence="3" id="KW-1185">Reference proteome</keyword>
<proteinExistence type="predicted"/>
<accession>K9HX17</accession>
<name>K9HX17_9PROT</name>
<evidence type="ECO:0000313" key="3">
    <source>
        <dbReference type="Proteomes" id="UP000009881"/>
    </source>
</evidence>
<reference evidence="2 3" key="1">
    <citation type="journal article" date="2013" name="Genome Announc.">
        <title>Draft Genome Sequence of an Alphaproteobacterium, Caenispirillum salinarum AK4(T), Isolated from a Solar Saltern.</title>
        <authorList>
            <person name="Khatri I."/>
            <person name="Singh A."/>
            <person name="Korpole S."/>
            <person name="Pinnaka A.K."/>
            <person name="Subramanian S."/>
        </authorList>
    </citation>
    <scope>NUCLEOTIDE SEQUENCE [LARGE SCALE GENOMIC DNA]</scope>
    <source>
        <strain evidence="2 3">AK4</strain>
    </source>
</reference>
<dbReference type="EMBL" id="ANHY01000002">
    <property type="protein sequence ID" value="EKV32696.1"/>
    <property type="molecule type" value="Genomic_DNA"/>
</dbReference>
<evidence type="ECO:0000313" key="2">
    <source>
        <dbReference type="EMBL" id="EKV32696.1"/>
    </source>
</evidence>
<gene>
    <name evidence="2" type="ORF">C882_1533</name>
</gene>
<protein>
    <submittedName>
        <fullName evidence="2">Uncharacterized protein</fullName>
    </submittedName>
</protein>
<comment type="caution">
    <text evidence="2">The sequence shown here is derived from an EMBL/GenBank/DDBJ whole genome shotgun (WGS) entry which is preliminary data.</text>
</comment>
<evidence type="ECO:0000256" key="1">
    <source>
        <dbReference type="SAM" id="MobiDB-lite"/>
    </source>
</evidence>
<dbReference type="AlphaFoldDB" id="K9HX17"/>
<dbReference type="Proteomes" id="UP000009881">
    <property type="component" value="Unassembled WGS sequence"/>
</dbReference>
<organism evidence="2 3">
    <name type="scientific">Caenispirillum salinarum AK4</name>
    <dbReference type="NCBI Taxonomy" id="1238182"/>
    <lineage>
        <taxon>Bacteria</taxon>
        <taxon>Pseudomonadati</taxon>
        <taxon>Pseudomonadota</taxon>
        <taxon>Alphaproteobacteria</taxon>
        <taxon>Rhodospirillales</taxon>
        <taxon>Novispirillaceae</taxon>
        <taxon>Caenispirillum</taxon>
    </lineage>
</organism>
<feature type="region of interest" description="Disordered" evidence="1">
    <location>
        <begin position="1"/>
        <end position="46"/>
    </location>
</feature>
<feature type="compositionally biased region" description="Basic residues" evidence="1">
    <location>
        <begin position="32"/>
        <end position="46"/>
    </location>
</feature>
<sequence length="46" mass="4761">MRPGARRHAPLPGGPAGERPPVSGMAGAGHVPARRLKAARRTGRQP</sequence>